<evidence type="ECO:0000313" key="1">
    <source>
        <dbReference type="EMBL" id="GGN79409.1"/>
    </source>
</evidence>
<proteinExistence type="predicted"/>
<name>A0A917YB81_9ACTN</name>
<dbReference type="EMBL" id="BMMM01000013">
    <property type="protein sequence ID" value="GGN79409.1"/>
    <property type="molecule type" value="Genomic_DNA"/>
</dbReference>
<accession>A0A917YB81</accession>
<comment type="caution">
    <text evidence="1">The sequence shown here is derived from an EMBL/GenBank/DDBJ whole genome shotgun (WGS) entry which is preliminary data.</text>
</comment>
<dbReference type="Proteomes" id="UP000600365">
    <property type="component" value="Unassembled WGS sequence"/>
</dbReference>
<sequence length="82" mass="9272">MLFQQFVAQRHGAGPITVVTEELHDHRPLPNVRQHLNWLLETMTARSERSRVPSDGVAITQARSQPVRHEATVPAAALNEWL</sequence>
<gene>
    <name evidence="1" type="ORF">GCM10011579_063840</name>
</gene>
<evidence type="ECO:0000313" key="2">
    <source>
        <dbReference type="Proteomes" id="UP000600365"/>
    </source>
</evidence>
<protein>
    <submittedName>
        <fullName evidence="1">Uncharacterized protein</fullName>
    </submittedName>
</protein>
<keyword evidence="2" id="KW-1185">Reference proteome</keyword>
<reference evidence="1 2" key="1">
    <citation type="journal article" date="2014" name="Int. J. Syst. Evol. Microbiol.">
        <title>Complete genome sequence of Corynebacterium casei LMG S-19264T (=DSM 44701T), isolated from a smear-ripened cheese.</title>
        <authorList>
            <consortium name="US DOE Joint Genome Institute (JGI-PGF)"/>
            <person name="Walter F."/>
            <person name="Albersmeier A."/>
            <person name="Kalinowski J."/>
            <person name="Ruckert C."/>
        </authorList>
    </citation>
    <scope>NUCLEOTIDE SEQUENCE [LARGE SCALE GENOMIC DNA]</scope>
    <source>
        <strain evidence="1 2">CGMCC 4.7111</strain>
    </source>
</reference>
<organism evidence="1 2">
    <name type="scientific">Streptomyces albiflavescens</name>
    <dbReference type="NCBI Taxonomy" id="1623582"/>
    <lineage>
        <taxon>Bacteria</taxon>
        <taxon>Bacillati</taxon>
        <taxon>Actinomycetota</taxon>
        <taxon>Actinomycetes</taxon>
        <taxon>Kitasatosporales</taxon>
        <taxon>Streptomycetaceae</taxon>
        <taxon>Streptomyces</taxon>
    </lineage>
</organism>
<dbReference type="AlphaFoldDB" id="A0A917YB81"/>